<sequence length="199" mass="22725">MDLRVHVGLANIDTSVSKRDTLSHQGHGQGICHRYLTGTLSSPNAIWTLTSIMLPKTPEADFKRDAKNPLLEAILNYEIIHIEAYVVYIDMVLRKEVAYKLTKDTIDALAKHHRKGYCVNVANACDWPDREQWCKKLHEYFVQEINEFVFRTHVSALEGLEEDSLSSAVVSSSKCMRQTCLKVNFSKCYLQQLKHDLTA</sequence>
<organism evidence="1 2">
    <name type="scientific">Fusarium kuroshium</name>
    <dbReference type="NCBI Taxonomy" id="2010991"/>
    <lineage>
        <taxon>Eukaryota</taxon>
        <taxon>Fungi</taxon>
        <taxon>Dikarya</taxon>
        <taxon>Ascomycota</taxon>
        <taxon>Pezizomycotina</taxon>
        <taxon>Sordariomycetes</taxon>
        <taxon>Hypocreomycetidae</taxon>
        <taxon>Hypocreales</taxon>
        <taxon>Nectriaceae</taxon>
        <taxon>Fusarium</taxon>
        <taxon>Fusarium solani species complex</taxon>
    </lineage>
</organism>
<protein>
    <submittedName>
        <fullName evidence="1">Uncharacterized protein</fullName>
    </submittedName>
</protein>
<gene>
    <name evidence="1" type="ORF">CDV36_016564</name>
</gene>
<dbReference type="EMBL" id="NKUJ01001169">
    <property type="protein sequence ID" value="RMI93039.1"/>
    <property type="molecule type" value="Genomic_DNA"/>
</dbReference>
<keyword evidence="2" id="KW-1185">Reference proteome</keyword>
<accession>A0A3M2QLB2</accession>
<proteinExistence type="predicted"/>
<name>A0A3M2QLB2_9HYPO</name>
<dbReference type="AlphaFoldDB" id="A0A3M2QLB2"/>
<reference evidence="1 2" key="1">
    <citation type="submission" date="2017-06" db="EMBL/GenBank/DDBJ databases">
        <title>Comparative genomic analysis of Ambrosia Fusariam Clade fungi.</title>
        <authorList>
            <person name="Stajich J.E."/>
            <person name="Carrillo J."/>
            <person name="Kijimoto T."/>
            <person name="Eskalen A."/>
            <person name="O'Donnell K."/>
            <person name="Kasson M."/>
        </authorList>
    </citation>
    <scope>NUCLEOTIDE SEQUENCE [LARGE SCALE GENOMIC DNA]</scope>
    <source>
        <strain evidence="1">UCR3666</strain>
    </source>
</reference>
<dbReference type="STRING" id="2010991.A0A3M2QLB2"/>
<dbReference type="OrthoDB" id="5352472at2759"/>
<evidence type="ECO:0000313" key="1">
    <source>
        <dbReference type="EMBL" id="RMI93039.1"/>
    </source>
</evidence>
<evidence type="ECO:0000313" key="2">
    <source>
        <dbReference type="Proteomes" id="UP000277212"/>
    </source>
</evidence>
<dbReference type="Proteomes" id="UP000277212">
    <property type="component" value="Unassembled WGS sequence"/>
</dbReference>
<comment type="caution">
    <text evidence="1">The sequence shown here is derived from an EMBL/GenBank/DDBJ whole genome shotgun (WGS) entry which is preliminary data.</text>
</comment>